<dbReference type="OrthoDB" id="10451548at2759"/>
<gene>
    <name evidence="2" type="ORF">CY34DRAFT_222388</name>
</gene>
<protein>
    <submittedName>
        <fullName evidence="2">Uncharacterized protein</fullName>
    </submittedName>
</protein>
<organism evidence="2 3">
    <name type="scientific">Suillus luteus UH-Slu-Lm8-n1</name>
    <dbReference type="NCBI Taxonomy" id="930992"/>
    <lineage>
        <taxon>Eukaryota</taxon>
        <taxon>Fungi</taxon>
        <taxon>Dikarya</taxon>
        <taxon>Basidiomycota</taxon>
        <taxon>Agaricomycotina</taxon>
        <taxon>Agaricomycetes</taxon>
        <taxon>Agaricomycetidae</taxon>
        <taxon>Boletales</taxon>
        <taxon>Suillineae</taxon>
        <taxon>Suillaceae</taxon>
        <taxon>Suillus</taxon>
    </lineage>
</organism>
<feature type="compositionally biased region" description="Basic and acidic residues" evidence="1">
    <location>
        <begin position="43"/>
        <end position="57"/>
    </location>
</feature>
<dbReference type="HOGENOM" id="CLU_2428518_0_0_1"/>
<reference evidence="3" key="2">
    <citation type="submission" date="2015-01" db="EMBL/GenBank/DDBJ databases">
        <title>Evolutionary Origins and Diversification of the Mycorrhizal Mutualists.</title>
        <authorList>
            <consortium name="DOE Joint Genome Institute"/>
            <consortium name="Mycorrhizal Genomics Consortium"/>
            <person name="Kohler A."/>
            <person name="Kuo A."/>
            <person name="Nagy L.G."/>
            <person name="Floudas D."/>
            <person name="Copeland A."/>
            <person name="Barry K.W."/>
            <person name="Cichocki N."/>
            <person name="Veneault-Fourrey C."/>
            <person name="LaButti K."/>
            <person name="Lindquist E.A."/>
            <person name="Lipzen A."/>
            <person name="Lundell T."/>
            <person name="Morin E."/>
            <person name="Murat C."/>
            <person name="Riley R."/>
            <person name="Ohm R."/>
            <person name="Sun H."/>
            <person name="Tunlid A."/>
            <person name="Henrissat B."/>
            <person name="Grigoriev I.V."/>
            <person name="Hibbett D.S."/>
            <person name="Martin F."/>
        </authorList>
    </citation>
    <scope>NUCLEOTIDE SEQUENCE [LARGE SCALE GENOMIC DNA]</scope>
    <source>
        <strain evidence="3">UH-Slu-Lm8-n1</strain>
    </source>
</reference>
<dbReference type="EMBL" id="KN835276">
    <property type="protein sequence ID" value="KIK41194.1"/>
    <property type="molecule type" value="Genomic_DNA"/>
</dbReference>
<dbReference type="Proteomes" id="UP000054485">
    <property type="component" value="Unassembled WGS sequence"/>
</dbReference>
<feature type="region of interest" description="Disordered" evidence="1">
    <location>
        <begin position="41"/>
        <end position="62"/>
    </location>
</feature>
<evidence type="ECO:0000313" key="3">
    <source>
        <dbReference type="Proteomes" id="UP000054485"/>
    </source>
</evidence>
<dbReference type="AlphaFoldDB" id="A0A0D0AT63"/>
<reference evidence="2 3" key="1">
    <citation type="submission" date="2014-04" db="EMBL/GenBank/DDBJ databases">
        <authorList>
            <consortium name="DOE Joint Genome Institute"/>
            <person name="Kuo A."/>
            <person name="Ruytinx J."/>
            <person name="Rineau F."/>
            <person name="Colpaert J."/>
            <person name="Kohler A."/>
            <person name="Nagy L.G."/>
            <person name="Floudas D."/>
            <person name="Copeland A."/>
            <person name="Barry K.W."/>
            <person name="Cichocki N."/>
            <person name="Veneault-Fourrey C."/>
            <person name="LaButti K."/>
            <person name="Lindquist E.A."/>
            <person name="Lipzen A."/>
            <person name="Lundell T."/>
            <person name="Morin E."/>
            <person name="Murat C."/>
            <person name="Sun H."/>
            <person name="Tunlid A."/>
            <person name="Henrissat B."/>
            <person name="Grigoriev I.V."/>
            <person name="Hibbett D.S."/>
            <person name="Martin F."/>
            <person name="Nordberg H.P."/>
            <person name="Cantor M.N."/>
            <person name="Hua S.X."/>
        </authorList>
    </citation>
    <scope>NUCLEOTIDE SEQUENCE [LARGE SCALE GENOMIC DNA]</scope>
    <source>
        <strain evidence="2 3">UH-Slu-Lm8-n1</strain>
    </source>
</reference>
<evidence type="ECO:0000313" key="2">
    <source>
        <dbReference type="EMBL" id="KIK41194.1"/>
    </source>
</evidence>
<sequence length="91" mass="10459">MFSSMDFIEQSIPRTTMSSRTVQPTILLTLRLFERLFPQGCSNERRHNDPSSIDESRFPAPSRSHFGDLPLLCTPASPLQQTRVSRHEAWL</sequence>
<keyword evidence="3" id="KW-1185">Reference proteome</keyword>
<proteinExistence type="predicted"/>
<dbReference type="InParanoid" id="A0A0D0AT63"/>
<accession>A0A0D0AT63</accession>
<name>A0A0D0AT63_9AGAM</name>
<evidence type="ECO:0000256" key="1">
    <source>
        <dbReference type="SAM" id="MobiDB-lite"/>
    </source>
</evidence>